<dbReference type="EMBL" id="JX262376">
    <property type="protein sequence ID" value="AFO10946.1"/>
    <property type="molecule type" value="Genomic_DNA"/>
</dbReference>
<dbReference type="Proteomes" id="UP000002921">
    <property type="component" value="Genome"/>
</dbReference>
<evidence type="ECO:0000313" key="2">
    <source>
        <dbReference type="Proteomes" id="UP000002921"/>
    </source>
</evidence>
<organism evidence="1 2">
    <name type="scientific">Streptomyces phage phiELB20</name>
    <dbReference type="NCBI Taxonomy" id="1211278"/>
    <lineage>
        <taxon>Viruses</taxon>
        <taxon>Duplodnaviria</taxon>
        <taxon>Heunggongvirae</taxon>
        <taxon>Uroviricota</taxon>
        <taxon>Caudoviricetes</taxon>
        <taxon>Arquatrovirinae</taxon>
        <taxon>Arequatrovirus</taxon>
        <taxon>Arequatrovirus ELB20</taxon>
    </lineage>
</organism>
<sequence>MICGICSEPATHYFATVSRGNAMRCQHHADQFGYPQYLVEINPPKPAIRQPGYVIQFWDGSGNGDETAEIWPFEEELSEWWVQNISACDKRSAEWLVGDAAYHPYQAQFLEAQDVHVEVTRVTCLALVQV</sequence>
<gene>
    <name evidence="1" type="ORF">ELB20_80</name>
</gene>
<keyword evidence="2" id="KW-1185">Reference proteome</keyword>
<protein>
    <submittedName>
        <fullName evidence="1">Uncharacterized protein</fullName>
    </submittedName>
</protein>
<evidence type="ECO:0000313" key="1">
    <source>
        <dbReference type="EMBL" id="AFO10946.1"/>
    </source>
</evidence>
<accession>I7A9M3</accession>
<name>I7A9M3_9CAUD</name>
<proteinExistence type="predicted"/>
<reference evidence="1 2" key="1">
    <citation type="journal article" date="2013" name="J. Bacteriol.">
        <title>Evolutionary Relationships among Actinophages and a Putative Adaptation for Growth in Streptomyces spp.</title>
        <authorList>
            <person name="Smith M.C."/>
            <person name="Hendrix R.W."/>
            <person name="Dedrick R."/>
            <person name="Mitchell K."/>
            <person name="Ko C.C."/>
            <person name="Russell D."/>
            <person name="Bell E."/>
            <person name="Gregory M."/>
            <person name="Bibb M.J."/>
            <person name="Pethick F."/>
            <person name="Jacobs-Sera D."/>
            <person name="Herron P."/>
            <person name="Buttner M.J."/>
            <person name="Hatfull G.F."/>
        </authorList>
    </citation>
    <scope>NUCLEOTIDE SEQUENCE [LARGE SCALE GENOMIC DNA]</scope>
</reference>